<keyword evidence="1" id="KW-0539">Nucleus</keyword>
<dbReference type="HOGENOM" id="CLU_328770_0_0_1"/>
<dbReference type="OMA" id="MSARDSC"/>
<dbReference type="Proteomes" id="UP000001744">
    <property type="component" value="Unassembled WGS sequence"/>
</dbReference>
<dbReference type="RefSeq" id="XP_002172966.1">
    <property type="nucleotide sequence ID" value="XM_002172930.1"/>
</dbReference>
<dbReference type="EMBL" id="KE651168">
    <property type="protein sequence ID" value="EEB06673.1"/>
    <property type="molecule type" value="Genomic_DNA"/>
</dbReference>
<dbReference type="InterPro" id="IPR045153">
    <property type="entry name" value="Est1/Ebs1-like"/>
</dbReference>
<dbReference type="SUPFAM" id="SSF48452">
    <property type="entry name" value="TPR-like"/>
    <property type="match status" value="1"/>
</dbReference>
<dbReference type="Gene3D" id="1.25.40.10">
    <property type="entry name" value="Tetratricopeptide repeat domain"/>
    <property type="match status" value="1"/>
</dbReference>
<evidence type="ECO:0000313" key="7">
    <source>
        <dbReference type="Proteomes" id="UP000001744"/>
    </source>
</evidence>
<dbReference type="JaponicusDB" id="SJAG_01720">
    <property type="gene designation" value="esl1"/>
</dbReference>
<evidence type="ECO:0000259" key="4">
    <source>
        <dbReference type="Pfam" id="PF10374"/>
    </source>
</evidence>
<evidence type="ECO:0000259" key="3">
    <source>
        <dbReference type="Pfam" id="PF10373"/>
    </source>
</evidence>
<gene>
    <name evidence="6" type="primary">esl1</name>
    <name evidence="6" type="synonym">ebs1</name>
    <name evidence="5" type="ORF">SJAG_01720</name>
</gene>
<dbReference type="GO" id="GO:0042162">
    <property type="term" value="F:telomeric DNA binding"/>
    <property type="evidence" value="ECO:0000318"/>
    <property type="project" value="GO_Central"/>
</dbReference>
<dbReference type="OrthoDB" id="69928at2759"/>
<dbReference type="PANTHER" id="PTHR15696">
    <property type="entry name" value="SMG-7 SUPPRESSOR WITH MORPHOLOGICAL EFFECT ON GENITALIA PROTEIN 7"/>
    <property type="match status" value="1"/>
</dbReference>
<evidence type="ECO:0000313" key="5">
    <source>
        <dbReference type="EMBL" id="EEB06673.1"/>
    </source>
</evidence>
<comment type="function">
    <text evidence="1">Plays a role in nonsense-mediated mRNA decay.</text>
</comment>
<dbReference type="GO" id="GO:0070034">
    <property type="term" value="F:telomerase RNA binding"/>
    <property type="evidence" value="ECO:0000318"/>
    <property type="project" value="GO_Central"/>
</dbReference>
<evidence type="ECO:0000313" key="6">
    <source>
        <dbReference type="JaponicusDB" id="SJAG_01720"/>
    </source>
</evidence>
<dbReference type="PANTHER" id="PTHR15696:SF0">
    <property type="entry name" value="TELOMERASE-BINDING PROTEIN EST1A"/>
    <property type="match status" value="1"/>
</dbReference>
<sequence length="890" mass="97190">MSNRGISCNEPVSNKLYEQLYRDGVTKLQRLKELIQGHNREKNACNGVEKGASGSDGKREGTQLSKDVTVSSEGHDLDELFALSKKITKDFGQIIREDLEFSNRKELLTLLWGKVHYRLVVFTKKLVWQKSDGNNISRTATRVRGSGSRRSSPGANTAVANRGIVKQFTRSIALHVRYLDECVQFYQQLIREMVLAFEVQELQPLLEWLQLKRDGDNNGENGTTAAGKTVSLKRGSTFAHNKKATKTGTYSSVAKCAASISARKQFYSSTVQKNQLVWTVYRSLISLGDLCRYLAQAKSPKQPDYGAAVEFYRLAGYVMPDVGIHFHQLGLIAASAPKSNVLQSVAYFYAATTSLVRSGVSSAYDNLGLALRKFLRECDSQVTNSSAPKQEVHRGKTKEPSVVQQFLKLHANYECNSENDALPPKPNRLLGQLRSMLNNHQLPEKQLLAMSFCNIAVLRLSTEPSATAGLNLSETSTKAPELVSFMEQFILSFFMTLLDVANEKLPLQSLTAAAQSSSEQTSENPVFSRLLSSIALLLSFMARHPKWAPKQLISQAKRLHNRLSFFWENSGRSPPTANAVKLFTASEPLLLPFICQPLPLGAYPSASTAEIEFLSSVLISYYRPSEHHGNSISKCSYDTCLDAVYLLLQGVVMESANPNASGPVLNLPTCAPLKTVPSQPWNSLQTSSTSLINGSSSPINGIGTEFAWNFSALQTGDASSVTTSPSRLNPFQTDSVLPSLQLGRMVDSLVGPAPEVRAQPTGGSMHSLQFRVSTPAISCSPTFGSVSSLPSRVTSPPSPRSDSNGVEENEDGGLSDGEHVLFRPIMADSASSSDEDDDDLTPSEDAGTPISHPLTDYSSTSLVETLKSSNQHTLLSSMLRNALRIHASNS</sequence>
<organism evidence="5 7">
    <name type="scientific">Schizosaccharomyces japonicus (strain yFS275 / FY16936)</name>
    <name type="common">Fission yeast</name>
    <dbReference type="NCBI Taxonomy" id="402676"/>
    <lineage>
        <taxon>Eukaryota</taxon>
        <taxon>Fungi</taxon>
        <taxon>Dikarya</taxon>
        <taxon>Ascomycota</taxon>
        <taxon>Taphrinomycotina</taxon>
        <taxon>Schizosaccharomycetes</taxon>
        <taxon>Schizosaccharomycetales</taxon>
        <taxon>Schizosaccharomycetaceae</taxon>
        <taxon>Schizosaccharomyces</taxon>
    </lineage>
</organism>
<evidence type="ECO:0000256" key="1">
    <source>
        <dbReference type="RuleBase" id="RU369098"/>
    </source>
</evidence>
<dbReference type="GeneID" id="7049885"/>
<accession>B6JYQ5</accession>
<evidence type="ECO:0000256" key="2">
    <source>
        <dbReference type="SAM" id="MobiDB-lite"/>
    </source>
</evidence>
<feature type="region of interest" description="Disordered" evidence="2">
    <location>
        <begin position="42"/>
        <end position="69"/>
    </location>
</feature>
<feature type="domain" description="DNA/RNA-binding" evidence="3">
    <location>
        <begin position="308"/>
        <end position="573"/>
    </location>
</feature>
<dbReference type="InterPro" id="IPR011990">
    <property type="entry name" value="TPR-like_helical_dom_sf"/>
</dbReference>
<dbReference type="Pfam" id="PF10374">
    <property type="entry name" value="EST1"/>
    <property type="match status" value="1"/>
</dbReference>
<feature type="compositionally biased region" description="Low complexity" evidence="2">
    <location>
        <begin position="785"/>
        <end position="803"/>
    </location>
</feature>
<comment type="subcellular location">
    <subcellularLocation>
        <location evidence="1">Nucleus</location>
    </subcellularLocation>
</comment>
<reference evidence="5 7" key="1">
    <citation type="journal article" date="2011" name="Science">
        <title>Comparative functional genomics of the fission yeasts.</title>
        <authorList>
            <person name="Rhind N."/>
            <person name="Chen Z."/>
            <person name="Yassour M."/>
            <person name="Thompson D.A."/>
            <person name="Haas B.J."/>
            <person name="Habib N."/>
            <person name="Wapinski I."/>
            <person name="Roy S."/>
            <person name="Lin M.F."/>
            <person name="Heiman D.I."/>
            <person name="Young S.K."/>
            <person name="Furuya K."/>
            <person name="Guo Y."/>
            <person name="Pidoux A."/>
            <person name="Chen H.M."/>
            <person name="Robbertse B."/>
            <person name="Goldberg J.M."/>
            <person name="Aoki K."/>
            <person name="Bayne E.H."/>
            <person name="Berlin A.M."/>
            <person name="Desjardins C.A."/>
            <person name="Dobbs E."/>
            <person name="Dukaj L."/>
            <person name="Fan L."/>
            <person name="FitzGerald M.G."/>
            <person name="French C."/>
            <person name="Gujja S."/>
            <person name="Hansen K."/>
            <person name="Keifenheim D."/>
            <person name="Levin J.Z."/>
            <person name="Mosher R.A."/>
            <person name="Mueller C.A."/>
            <person name="Pfiffner J."/>
            <person name="Priest M."/>
            <person name="Russ C."/>
            <person name="Smialowska A."/>
            <person name="Swoboda P."/>
            <person name="Sykes S.M."/>
            <person name="Vaughn M."/>
            <person name="Vengrova S."/>
            <person name="Yoder R."/>
            <person name="Zeng Q."/>
            <person name="Allshire R."/>
            <person name="Baulcombe D."/>
            <person name="Birren B.W."/>
            <person name="Brown W."/>
            <person name="Ekwall K."/>
            <person name="Kellis M."/>
            <person name="Leatherwood J."/>
            <person name="Levin H."/>
            <person name="Margalit H."/>
            <person name="Martienssen R."/>
            <person name="Nieduszynski C.A."/>
            <person name="Spatafora J.W."/>
            <person name="Friedman N."/>
            <person name="Dalgaard J.Z."/>
            <person name="Baumann P."/>
            <person name="Niki H."/>
            <person name="Regev A."/>
            <person name="Nusbaum C."/>
        </authorList>
    </citation>
    <scope>NUCLEOTIDE SEQUENCE [LARGE SCALE GENOMIC DNA]</scope>
    <source>
        <strain evidence="7">yFS275 / FY16936</strain>
    </source>
</reference>
<name>B6JYQ5_SCHJY</name>
<keyword evidence="7" id="KW-1185">Reference proteome</keyword>
<proteinExistence type="predicted"/>
<dbReference type="GO" id="GO:0000184">
    <property type="term" value="P:nuclear-transcribed mRNA catabolic process, nonsense-mediated decay"/>
    <property type="evidence" value="ECO:0000318"/>
    <property type="project" value="GO_Central"/>
</dbReference>
<dbReference type="STRING" id="402676.B6JYQ5"/>
<feature type="compositionally biased region" description="Acidic residues" evidence="2">
    <location>
        <begin position="833"/>
        <end position="842"/>
    </location>
</feature>
<dbReference type="AlphaFoldDB" id="B6JYQ5"/>
<feature type="region of interest" description="Disordered" evidence="2">
    <location>
        <begin position="783"/>
        <end position="856"/>
    </location>
</feature>
<dbReference type="eggNOG" id="ENOG502R7AH">
    <property type="taxonomic scope" value="Eukaryota"/>
</dbReference>
<feature type="domain" description="Telomerase activating protein Est1-like N-terminal" evidence="4">
    <location>
        <begin position="107"/>
        <end position="297"/>
    </location>
</feature>
<keyword evidence="1" id="KW-0866">Nonsense-mediated mRNA decay</keyword>
<protein>
    <recommendedName>
        <fullName evidence="1">Nonsense-mediated mRNA decay factor</fullName>
    </recommendedName>
</protein>
<dbReference type="Pfam" id="PF10373">
    <property type="entry name" value="EST1_DNA_bind"/>
    <property type="match status" value="1"/>
</dbReference>
<dbReference type="InterPro" id="IPR019458">
    <property type="entry name" value="Est1-like_N"/>
</dbReference>
<dbReference type="GO" id="GO:0005697">
    <property type="term" value="C:telomerase holoenzyme complex"/>
    <property type="evidence" value="ECO:0000318"/>
    <property type="project" value="GO_Central"/>
</dbReference>
<dbReference type="InterPro" id="IPR018834">
    <property type="entry name" value="DNA/RNA-bd_Est1-type"/>
</dbReference>
<dbReference type="VEuPathDB" id="FungiDB:SJAG_01720"/>